<feature type="domain" description="LytR/CpsA/Psr regulator C-terminal" evidence="3">
    <location>
        <begin position="115"/>
        <end position="202"/>
    </location>
</feature>
<dbReference type="RefSeq" id="WP_157321030.1">
    <property type="nucleotide sequence ID" value="NZ_BMFX01000024.1"/>
</dbReference>
<dbReference type="Gene3D" id="3.30.70.2390">
    <property type="match status" value="1"/>
</dbReference>
<dbReference type="Pfam" id="PF20087">
    <property type="entry name" value="DUF6479"/>
    <property type="match status" value="1"/>
</dbReference>
<accession>A0A7K1UFH2</accession>
<name>A0A7K1UFH2_9MICC</name>
<gene>
    <name evidence="4" type="ORF">GNZ21_02450</name>
</gene>
<dbReference type="Pfam" id="PF13399">
    <property type="entry name" value="LytR_C"/>
    <property type="match status" value="1"/>
</dbReference>
<protein>
    <recommendedName>
        <fullName evidence="3">LytR/CpsA/Psr regulator C-terminal domain-containing protein</fullName>
    </recommendedName>
</protein>
<dbReference type="AlphaFoldDB" id="A0A7K1UFH2"/>
<feature type="compositionally biased region" description="Acidic residues" evidence="1">
    <location>
        <begin position="65"/>
        <end position="104"/>
    </location>
</feature>
<dbReference type="OrthoDB" id="4964488at2"/>
<evidence type="ECO:0000256" key="2">
    <source>
        <dbReference type="SAM" id="Phobius"/>
    </source>
</evidence>
<dbReference type="InterPro" id="IPR027381">
    <property type="entry name" value="LytR/CpsA/Psr_C"/>
</dbReference>
<evidence type="ECO:0000313" key="4">
    <source>
        <dbReference type="EMBL" id="MVT25233.1"/>
    </source>
</evidence>
<evidence type="ECO:0000259" key="3">
    <source>
        <dbReference type="Pfam" id="PF13399"/>
    </source>
</evidence>
<comment type="caution">
    <text evidence="4">The sequence shown here is derived from an EMBL/GenBank/DDBJ whole genome shotgun (WGS) entry which is preliminary data.</text>
</comment>
<sequence length="208" mass="22116">MTQFPHDVFDDVQPYRPDEVGKHRAPGAKPSGGAAGPSGMGKWIALAVVAVLLIVGAVWFLTRDSEEEPPAEEDEQEQTPEENGEDDPEEDGEEAEDPQEGQEGELPEALADGHTVRAVNAGGPAGSAGSMSGELEELGLDVGDPMDWDFANWGNPPTTPMIYYPSEEQQAQAEALAEVLEIETVTESGAWATMVVVVGPEYDPNAAE</sequence>
<evidence type="ECO:0000313" key="5">
    <source>
        <dbReference type="Proteomes" id="UP000460157"/>
    </source>
</evidence>
<feature type="transmembrane region" description="Helical" evidence="2">
    <location>
        <begin position="43"/>
        <end position="61"/>
    </location>
</feature>
<reference evidence="4 5" key="1">
    <citation type="submission" date="2019-12" db="EMBL/GenBank/DDBJ databases">
        <title>Nesterenkonia muleiensis sp. nov., a novel actinobacterium isolated from sap of Populus euphratica.</title>
        <authorList>
            <person name="Wang R."/>
        </authorList>
    </citation>
    <scope>NUCLEOTIDE SEQUENCE [LARGE SCALE GENOMIC DNA]</scope>
    <source>
        <strain evidence="4 5">F10</strain>
    </source>
</reference>
<evidence type="ECO:0000256" key="1">
    <source>
        <dbReference type="SAM" id="MobiDB-lite"/>
    </source>
</evidence>
<keyword evidence="2" id="KW-0472">Membrane</keyword>
<organism evidence="4 5">
    <name type="scientific">Nesterenkonia alkaliphila</name>
    <dbReference type="NCBI Taxonomy" id="1463631"/>
    <lineage>
        <taxon>Bacteria</taxon>
        <taxon>Bacillati</taxon>
        <taxon>Actinomycetota</taxon>
        <taxon>Actinomycetes</taxon>
        <taxon>Micrococcales</taxon>
        <taxon>Micrococcaceae</taxon>
        <taxon>Nesterenkonia</taxon>
    </lineage>
</organism>
<keyword evidence="2" id="KW-0812">Transmembrane</keyword>
<feature type="region of interest" description="Disordered" evidence="1">
    <location>
        <begin position="1"/>
        <end position="37"/>
    </location>
</feature>
<dbReference type="EMBL" id="WRPM01000017">
    <property type="protein sequence ID" value="MVT25233.1"/>
    <property type="molecule type" value="Genomic_DNA"/>
</dbReference>
<dbReference type="Proteomes" id="UP000460157">
    <property type="component" value="Unassembled WGS sequence"/>
</dbReference>
<proteinExistence type="predicted"/>
<keyword evidence="5" id="KW-1185">Reference proteome</keyword>
<dbReference type="InterPro" id="IPR045513">
    <property type="entry name" value="DUF6479"/>
</dbReference>
<keyword evidence="2" id="KW-1133">Transmembrane helix</keyword>
<feature type="region of interest" description="Disordered" evidence="1">
    <location>
        <begin position="64"/>
        <end position="104"/>
    </location>
</feature>